<keyword evidence="3" id="KW-1003">Cell membrane</keyword>
<evidence type="ECO:0000256" key="4">
    <source>
        <dbReference type="ARBA" id="ARBA00022692"/>
    </source>
</evidence>
<dbReference type="InterPro" id="IPR023090">
    <property type="entry name" value="UPF0702_alpha/beta_dom_sf"/>
</dbReference>
<evidence type="ECO:0000256" key="2">
    <source>
        <dbReference type="ARBA" id="ARBA00006448"/>
    </source>
</evidence>
<gene>
    <name evidence="9" type="ORF">HHX48_01805</name>
</gene>
<organism evidence="9 10">
    <name type="scientific">Salinimonas profundi</name>
    <dbReference type="NCBI Taxonomy" id="2729140"/>
    <lineage>
        <taxon>Bacteria</taxon>
        <taxon>Pseudomonadati</taxon>
        <taxon>Pseudomonadota</taxon>
        <taxon>Gammaproteobacteria</taxon>
        <taxon>Alteromonadales</taxon>
        <taxon>Alteromonadaceae</taxon>
        <taxon>Alteromonas/Salinimonas group</taxon>
        <taxon>Salinimonas</taxon>
    </lineage>
</organism>
<dbReference type="Pfam" id="PF04239">
    <property type="entry name" value="DUF421"/>
    <property type="match status" value="1"/>
</dbReference>
<evidence type="ECO:0000259" key="8">
    <source>
        <dbReference type="Pfam" id="PF04239"/>
    </source>
</evidence>
<reference evidence="9 10" key="1">
    <citation type="submission" date="2020-04" db="EMBL/GenBank/DDBJ databases">
        <title>Salinimonas sp. HHU 13199.</title>
        <authorList>
            <person name="Cui X."/>
            <person name="Zhang D."/>
        </authorList>
    </citation>
    <scope>NUCLEOTIDE SEQUENCE [LARGE SCALE GENOMIC DNA]</scope>
    <source>
        <strain evidence="9 10">HHU 13199</strain>
    </source>
</reference>
<dbReference type="PANTHER" id="PTHR34582">
    <property type="entry name" value="UPF0702 TRANSMEMBRANE PROTEIN YCAP"/>
    <property type="match status" value="1"/>
</dbReference>
<evidence type="ECO:0000256" key="6">
    <source>
        <dbReference type="ARBA" id="ARBA00023136"/>
    </source>
</evidence>
<comment type="caution">
    <text evidence="9">The sequence shown here is derived from an EMBL/GenBank/DDBJ whole genome shotgun (WGS) entry which is preliminary data.</text>
</comment>
<comment type="subcellular location">
    <subcellularLocation>
        <location evidence="1">Cell membrane</location>
        <topology evidence="1">Multi-pass membrane protein</topology>
    </subcellularLocation>
</comment>
<keyword evidence="4 7" id="KW-0812">Transmembrane</keyword>
<protein>
    <submittedName>
        <fullName evidence="9">DUF421 domain-containing protein</fullName>
    </submittedName>
</protein>
<evidence type="ECO:0000256" key="3">
    <source>
        <dbReference type="ARBA" id="ARBA00022475"/>
    </source>
</evidence>
<sequence>MIFFQSWDELSRVAMTAVLTYILCVALISFFGKRASAKMNNFDWIVTVAMGSILGSSVLLKKVVLAEVLLGLFILLGLQFLFNKLSAYFEVSRRVMKKSPALLYFNGEYIDKALQHERVTRDEVRTSIRSRGLIDEKDVSAVILEPNGELSVIPASFHRCDDRNDEVIKNVLKRDG</sequence>
<feature type="transmembrane region" description="Helical" evidence="7">
    <location>
        <begin position="44"/>
        <end position="64"/>
    </location>
</feature>
<dbReference type="RefSeq" id="WP_191021921.1">
    <property type="nucleotide sequence ID" value="NZ_JABBXD010000001.1"/>
</dbReference>
<feature type="domain" description="YetF C-terminal" evidence="8">
    <location>
        <begin position="92"/>
        <end position="157"/>
    </location>
</feature>
<name>A0ABR8LK64_9ALTE</name>
<evidence type="ECO:0000256" key="5">
    <source>
        <dbReference type="ARBA" id="ARBA00022989"/>
    </source>
</evidence>
<feature type="transmembrane region" description="Helical" evidence="7">
    <location>
        <begin position="70"/>
        <end position="89"/>
    </location>
</feature>
<keyword evidence="10" id="KW-1185">Reference proteome</keyword>
<feature type="transmembrane region" description="Helical" evidence="7">
    <location>
        <begin position="12"/>
        <end position="32"/>
    </location>
</feature>
<comment type="similarity">
    <text evidence="2">Belongs to the UPF0702 family.</text>
</comment>
<dbReference type="PANTHER" id="PTHR34582:SF6">
    <property type="entry name" value="UPF0702 TRANSMEMBRANE PROTEIN YCAP"/>
    <property type="match status" value="1"/>
</dbReference>
<keyword evidence="6 7" id="KW-0472">Membrane</keyword>
<keyword evidence="5 7" id="KW-1133">Transmembrane helix</keyword>
<evidence type="ECO:0000256" key="7">
    <source>
        <dbReference type="SAM" id="Phobius"/>
    </source>
</evidence>
<dbReference type="Proteomes" id="UP000624419">
    <property type="component" value="Unassembled WGS sequence"/>
</dbReference>
<evidence type="ECO:0000313" key="10">
    <source>
        <dbReference type="Proteomes" id="UP000624419"/>
    </source>
</evidence>
<accession>A0ABR8LK64</accession>
<proteinExistence type="inferred from homology"/>
<dbReference type="InterPro" id="IPR007353">
    <property type="entry name" value="DUF421"/>
</dbReference>
<evidence type="ECO:0000256" key="1">
    <source>
        <dbReference type="ARBA" id="ARBA00004651"/>
    </source>
</evidence>
<dbReference type="EMBL" id="JABBXD010000001">
    <property type="protein sequence ID" value="MBD3584464.1"/>
    <property type="molecule type" value="Genomic_DNA"/>
</dbReference>
<dbReference type="Gene3D" id="3.30.240.20">
    <property type="entry name" value="bsu07140 like domains"/>
    <property type="match status" value="1"/>
</dbReference>
<evidence type="ECO:0000313" key="9">
    <source>
        <dbReference type="EMBL" id="MBD3584464.1"/>
    </source>
</evidence>